<organism evidence="1 2">
    <name type="scientific">Dermacentor silvarum</name>
    <name type="common">Tick</name>
    <dbReference type="NCBI Taxonomy" id="543639"/>
    <lineage>
        <taxon>Eukaryota</taxon>
        <taxon>Metazoa</taxon>
        <taxon>Ecdysozoa</taxon>
        <taxon>Arthropoda</taxon>
        <taxon>Chelicerata</taxon>
        <taxon>Arachnida</taxon>
        <taxon>Acari</taxon>
        <taxon>Parasitiformes</taxon>
        <taxon>Ixodida</taxon>
        <taxon>Ixodoidea</taxon>
        <taxon>Ixodidae</taxon>
        <taxon>Rhipicephalinae</taxon>
        <taxon>Dermacentor</taxon>
    </lineage>
</organism>
<evidence type="ECO:0000313" key="1">
    <source>
        <dbReference type="EMBL" id="KAH7937253.1"/>
    </source>
</evidence>
<dbReference type="Proteomes" id="UP000821865">
    <property type="component" value="Chromosome 8"/>
</dbReference>
<proteinExistence type="predicted"/>
<reference evidence="1" key="1">
    <citation type="submission" date="2020-05" db="EMBL/GenBank/DDBJ databases">
        <title>Large-scale comparative analyses of tick genomes elucidate their genetic diversity and vector capacities.</title>
        <authorList>
            <person name="Jia N."/>
            <person name="Wang J."/>
            <person name="Shi W."/>
            <person name="Du L."/>
            <person name="Sun Y."/>
            <person name="Zhan W."/>
            <person name="Jiang J."/>
            <person name="Wang Q."/>
            <person name="Zhang B."/>
            <person name="Ji P."/>
            <person name="Sakyi L.B."/>
            <person name="Cui X."/>
            <person name="Yuan T."/>
            <person name="Jiang B."/>
            <person name="Yang W."/>
            <person name="Lam T.T.-Y."/>
            <person name="Chang Q."/>
            <person name="Ding S."/>
            <person name="Wang X."/>
            <person name="Zhu J."/>
            <person name="Ruan X."/>
            <person name="Zhao L."/>
            <person name="Wei J."/>
            <person name="Que T."/>
            <person name="Du C."/>
            <person name="Cheng J."/>
            <person name="Dai P."/>
            <person name="Han X."/>
            <person name="Huang E."/>
            <person name="Gao Y."/>
            <person name="Liu J."/>
            <person name="Shao H."/>
            <person name="Ye R."/>
            <person name="Li L."/>
            <person name="Wei W."/>
            <person name="Wang X."/>
            <person name="Wang C."/>
            <person name="Yang T."/>
            <person name="Huo Q."/>
            <person name="Li W."/>
            <person name="Guo W."/>
            <person name="Chen H."/>
            <person name="Zhou L."/>
            <person name="Ni X."/>
            <person name="Tian J."/>
            <person name="Zhou Y."/>
            <person name="Sheng Y."/>
            <person name="Liu T."/>
            <person name="Pan Y."/>
            <person name="Xia L."/>
            <person name="Li J."/>
            <person name="Zhao F."/>
            <person name="Cao W."/>
        </authorList>
    </citation>
    <scope>NUCLEOTIDE SEQUENCE</scope>
    <source>
        <strain evidence="1">Dsil-2018</strain>
    </source>
</reference>
<gene>
    <name evidence="1" type="ORF">HPB49_009619</name>
</gene>
<name>A0ACB8C8K1_DERSI</name>
<protein>
    <submittedName>
        <fullName evidence="1">Uncharacterized protein</fullName>
    </submittedName>
</protein>
<evidence type="ECO:0000313" key="2">
    <source>
        <dbReference type="Proteomes" id="UP000821865"/>
    </source>
</evidence>
<accession>A0ACB8C8K1</accession>
<dbReference type="EMBL" id="CM023477">
    <property type="protein sequence ID" value="KAH7937253.1"/>
    <property type="molecule type" value="Genomic_DNA"/>
</dbReference>
<keyword evidence="2" id="KW-1185">Reference proteome</keyword>
<sequence>MENNNKDTSCTFRRLPRQLRENVKVQETPPEQLDSRAGDRQEKVKEGSDSQKAQSSGDQDSEGPQYEEMDVASTSGSVTKRSRDQATGEQDHTGDPTSEEPPPKAVVTRRPTFRPKPNIPPDRKPAVTRLV</sequence>
<comment type="caution">
    <text evidence="1">The sequence shown here is derived from an EMBL/GenBank/DDBJ whole genome shotgun (WGS) entry which is preliminary data.</text>
</comment>